<dbReference type="Pfam" id="PF00593">
    <property type="entry name" value="TonB_dep_Rec_b-barrel"/>
    <property type="match status" value="1"/>
</dbReference>
<accession>A0A2U8FPJ0</accession>
<keyword evidence="6 11" id="KW-0798">TonB box</keyword>
<evidence type="ECO:0008006" key="17">
    <source>
        <dbReference type="Google" id="ProtNLM"/>
    </source>
</evidence>
<dbReference type="EMBL" id="CP029210">
    <property type="protein sequence ID" value="AWI52955.1"/>
    <property type="molecule type" value="Genomic_DNA"/>
</dbReference>
<keyword evidence="5 10" id="KW-0812">Transmembrane</keyword>
<feature type="signal peptide" evidence="12">
    <location>
        <begin position="1"/>
        <end position="25"/>
    </location>
</feature>
<dbReference type="InterPro" id="IPR039426">
    <property type="entry name" value="TonB-dep_rcpt-like"/>
</dbReference>
<keyword evidence="16" id="KW-1185">Reference proteome</keyword>
<evidence type="ECO:0000256" key="7">
    <source>
        <dbReference type="ARBA" id="ARBA00023136"/>
    </source>
</evidence>
<dbReference type="PROSITE" id="PS52016">
    <property type="entry name" value="TONB_DEPENDENT_REC_3"/>
    <property type="match status" value="1"/>
</dbReference>
<evidence type="ECO:0000256" key="1">
    <source>
        <dbReference type="ARBA" id="ARBA00004571"/>
    </source>
</evidence>
<dbReference type="Proteomes" id="UP000244892">
    <property type="component" value="Chromosome"/>
</dbReference>
<protein>
    <recommendedName>
        <fullName evidence="17">TonB-dependent receptor</fullName>
    </recommendedName>
</protein>
<feature type="domain" description="TonB-dependent receptor-like beta-barrel" evidence="13">
    <location>
        <begin position="239"/>
        <end position="580"/>
    </location>
</feature>
<dbReference type="InterPro" id="IPR036942">
    <property type="entry name" value="Beta-barrel_TonB_sf"/>
</dbReference>
<dbReference type="KEGG" id="aon:DEH84_05580"/>
<evidence type="ECO:0000313" key="15">
    <source>
        <dbReference type="EMBL" id="AWI52955.1"/>
    </source>
</evidence>
<evidence type="ECO:0000256" key="6">
    <source>
        <dbReference type="ARBA" id="ARBA00023077"/>
    </source>
</evidence>
<keyword evidence="7 10" id="KW-0472">Membrane</keyword>
<dbReference type="InterPro" id="IPR012910">
    <property type="entry name" value="Plug_dom"/>
</dbReference>
<evidence type="ECO:0000256" key="8">
    <source>
        <dbReference type="ARBA" id="ARBA00023170"/>
    </source>
</evidence>
<evidence type="ECO:0000256" key="2">
    <source>
        <dbReference type="ARBA" id="ARBA00009810"/>
    </source>
</evidence>
<evidence type="ECO:0000259" key="14">
    <source>
        <dbReference type="Pfam" id="PF07715"/>
    </source>
</evidence>
<keyword evidence="9 10" id="KW-0998">Cell outer membrane</keyword>
<evidence type="ECO:0000313" key="16">
    <source>
        <dbReference type="Proteomes" id="UP000244892"/>
    </source>
</evidence>
<evidence type="ECO:0000256" key="3">
    <source>
        <dbReference type="ARBA" id="ARBA00022448"/>
    </source>
</evidence>
<reference evidence="15 16" key="1">
    <citation type="submission" date="2018-05" db="EMBL/GenBank/DDBJ databases">
        <title>complete genome sequence of Aquabacterium olei NBRC 110486.</title>
        <authorList>
            <person name="Tang B."/>
            <person name="Chang J."/>
            <person name="Zhang L."/>
            <person name="Yang H."/>
        </authorList>
    </citation>
    <scope>NUCLEOTIDE SEQUENCE [LARGE SCALE GENOMIC DNA]</scope>
    <source>
        <strain evidence="15 16">NBRC 110486</strain>
    </source>
</reference>
<dbReference type="Pfam" id="PF07715">
    <property type="entry name" value="Plug"/>
    <property type="match status" value="1"/>
</dbReference>
<dbReference type="InterPro" id="IPR037066">
    <property type="entry name" value="Plug_dom_sf"/>
</dbReference>
<dbReference type="Gene3D" id="2.170.130.10">
    <property type="entry name" value="TonB-dependent receptor, plug domain"/>
    <property type="match status" value="1"/>
</dbReference>
<gene>
    <name evidence="15" type="ORF">DEH84_05580</name>
</gene>
<proteinExistence type="inferred from homology"/>
<evidence type="ECO:0000259" key="13">
    <source>
        <dbReference type="Pfam" id="PF00593"/>
    </source>
</evidence>
<dbReference type="Gene3D" id="2.40.170.20">
    <property type="entry name" value="TonB-dependent receptor, beta-barrel domain"/>
    <property type="match status" value="1"/>
</dbReference>
<dbReference type="InterPro" id="IPR000531">
    <property type="entry name" value="Beta-barrel_TonB"/>
</dbReference>
<dbReference type="SUPFAM" id="SSF56935">
    <property type="entry name" value="Porins"/>
    <property type="match status" value="1"/>
</dbReference>
<evidence type="ECO:0000256" key="5">
    <source>
        <dbReference type="ARBA" id="ARBA00022692"/>
    </source>
</evidence>
<feature type="domain" description="TonB-dependent receptor plug" evidence="14">
    <location>
        <begin position="52"/>
        <end position="162"/>
    </location>
</feature>
<name>A0A2U8FPJ0_9BURK</name>
<feature type="chain" id="PRO_5016090582" description="TonB-dependent receptor" evidence="12">
    <location>
        <begin position="26"/>
        <end position="667"/>
    </location>
</feature>
<evidence type="ECO:0000256" key="9">
    <source>
        <dbReference type="ARBA" id="ARBA00023237"/>
    </source>
</evidence>
<keyword evidence="3 10" id="KW-0813">Transport</keyword>
<dbReference type="PANTHER" id="PTHR30069:SF27">
    <property type="entry name" value="BLL4766 PROTEIN"/>
    <property type="match status" value="1"/>
</dbReference>
<dbReference type="GO" id="GO:0009279">
    <property type="term" value="C:cell outer membrane"/>
    <property type="evidence" value="ECO:0007669"/>
    <property type="project" value="UniProtKB-SubCell"/>
</dbReference>
<organism evidence="15 16">
    <name type="scientific">Aquabacterium olei</name>
    <dbReference type="NCBI Taxonomy" id="1296669"/>
    <lineage>
        <taxon>Bacteria</taxon>
        <taxon>Pseudomonadati</taxon>
        <taxon>Pseudomonadota</taxon>
        <taxon>Betaproteobacteria</taxon>
        <taxon>Burkholderiales</taxon>
        <taxon>Aquabacterium</taxon>
    </lineage>
</organism>
<evidence type="ECO:0000256" key="12">
    <source>
        <dbReference type="SAM" id="SignalP"/>
    </source>
</evidence>
<keyword evidence="4 10" id="KW-1134">Transmembrane beta strand</keyword>
<sequence length="667" mass="74254">MWRVRAVVRCLGMCFAVAGTAAARADVRTPSEDDYYANIPVVLTASRLEQPLNEAPGAITVVDRKTIRQSGARTVAEVLRLVPGYVSSGWNGANPLAAYHVPLDDFGTRNLVLIDGRSVYSSAYLGDTHRGMMGVMLEDIERIEVLRGANSAAYGANAMFGVINIITRHSADTVGGELGVTLGNDGIFDKRARVGAGNEVASFRLSAGEQRDTGYQNAYDNKRLSQLNGRVDLRPSPVDEVMLSSGVSYLAAGEGYSATDVGNPHHTIYSRDVHLLADWRRQLADADELKVLVSYMEDHKDDQAVSPNDKATRASNPIPGATVFWDYSAVGRRTNAEVQRRIGLGSTVRALVGVGYKDERARSQPLYNTTAWRSFQETRGFGTVEWRVAPQWLLNGGLFVGNHSRAGTYATPRLMANWFPSAGHTLRIGVTDSVRAPNLSEYAADTRQYTSAGAVYDHEYAATGRVQPEKLRSFELGYVGRWPEQRLTLDARLFRERAQDLIAPQLSPRGVVHPQTLRRTRDYVNFSDLLVTGLEYQMRWKPLGNTELWLNQTFTETEWSNARYETENKAQPPRHHTTLALFQRLGTDVELSVIHERLGRMTWRDGRDWLPVSNRTDVRLARTFRLANSKAEAALTVQSLEGSQDAFLVSRGFELSRRVFVTLKLEI</sequence>
<keyword evidence="8" id="KW-0675">Receptor</keyword>
<dbReference type="GO" id="GO:0044718">
    <property type="term" value="P:siderophore transmembrane transport"/>
    <property type="evidence" value="ECO:0007669"/>
    <property type="project" value="TreeGrafter"/>
</dbReference>
<keyword evidence="12" id="KW-0732">Signal</keyword>
<comment type="subcellular location">
    <subcellularLocation>
        <location evidence="1 10">Cell outer membrane</location>
        <topology evidence="1 10">Multi-pass membrane protein</topology>
    </subcellularLocation>
</comment>
<dbReference type="GO" id="GO:0015344">
    <property type="term" value="F:siderophore uptake transmembrane transporter activity"/>
    <property type="evidence" value="ECO:0007669"/>
    <property type="project" value="TreeGrafter"/>
</dbReference>
<evidence type="ECO:0000256" key="4">
    <source>
        <dbReference type="ARBA" id="ARBA00022452"/>
    </source>
</evidence>
<evidence type="ECO:0000256" key="10">
    <source>
        <dbReference type="PROSITE-ProRule" id="PRU01360"/>
    </source>
</evidence>
<dbReference type="AlphaFoldDB" id="A0A2U8FPJ0"/>
<dbReference type="PANTHER" id="PTHR30069">
    <property type="entry name" value="TONB-DEPENDENT OUTER MEMBRANE RECEPTOR"/>
    <property type="match status" value="1"/>
</dbReference>
<comment type="similarity">
    <text evidence="2 10 11">Belongs to the TonB-dependent receptor family.</text>
</comment>
<evidence type="ECO:0000256" key="11">
    <source>
        <dbReference type="RuleBase" id="RU003357"/>
    </source>
</evidence>